<name>A0ABR1YKB8_9PEZI</name>
<reference evidence="3 4" key="1">
    <citation type="submission" date="2024-04" db="EMBL/GenBank/DDBJ databases">
        <title>Phyllosticta paracitricarpa is synonymous to the EU quarantine fungus P. citricarpa based on phylogenomic analyses.</title>
        <authorList>
            <consortium name="Lawrence Berkeley National Laboratory"/>
            <person name="Van Ingen-Buijs V.A."/>
            <person name="Van Westerhoven A.C."/>
            <person name="Haridas S."/>
            <person name="Skiadas P."/>
            <person name="Martin F."/>
            <person name="Groenewald J.Z."/>
            <person name="Crous P.W."/>
            <person name="Seidl M.F."/>
        </authorList>
    </citation>
    <scope>NUCLEOTIDE SEQUENCE [LARGE SCALE GENOMIC DNA]</scope>
    <source>
        <strain evidence="3 4">CBS 123374</strain>
    </source>
</reference>
<feature type="region of interest" description="Disordered" evidence="2">
    <location>
        <begin position="199"/>
        <end position="263"/>
    </location>
</feature>
<protein>
    <submittedName>
        <fullName evidence="3">Uncharacterized protein</fullName>
    </submittedName>
</protein>
<evidence type="ECO:0000313" key="4">
    <source>
        <dbReference type="Proteomes" id="UP001492380"/>
    </source>
</evidence>
<evidence type="ECO:0000313" key="3">
    <source>
        <dbReference type="EMBL" id="KAK8232239.1"/>
    </source>
</evidence>
<gene>
    <name evidence="3" type="ORF">HDK90DRAFT_302593</name>
</gene>
<dbReference type="Proteomes" id="UP001492380">
    <property type="component" value="Unassembled WGS sequence"/>
</dbReference>
<feature type="compositionally biased region" description="Polar residues" evidence="2">
    <location>
        <begin position="225"/>
        <end position="236"/>
    </location>
</feature>
<keyword evidence="1" id="KW-0175">Coiled coil</keyword>
<feature type="coiled-coil region" evidence="1">
    <location>
        <begin position="91"/>
        <end position="135"/>
    </location>
</feature>
<proteinExistence type="predicted"/>
<feature type="compositionally biased region" description="Polar residues" evidence="2">
    <location>
        <begin position="199"/>
        <end position="215"/>
    </location>
</feature>
<accession>A0ABR1YKB8</accession>
<evidence type="ECO:0000256" key="1">
    <source>
        <dbReference type="SAM" id="Coils"/>
    </source>
</evidence>
<feature type="compositionally biased region" description="Low complexity" evidence="2">
    <location>
        <begin position="323"/>
        <end position="350"/>
    </location>
</feature>
<evidence type="ECO:0000256" key="2">
    <source>
        <dbReference type="SAM" id="MobiDB-lite"/>
    </source>
</evidence>
<keyword evidence="4" id="KW-1185">Reference proteome</keyword>
<organism evidence="3 4">
    <name type="scientific">Phyllosticta capitalensis</name>
    <dbReference type="NCBI Taxonomy" id="121624"/>
    <lineage>
        <taxon>Eukaryota</taxon>
        <taxon>Fungi</taxon>
        <taxon>Dikarya</taxon>
        <taxon>Ascomycota</taxon>
        <taxon>Pezizomycotina</taxon>
        <taxon>Dothideomycetes</taxon>
        <taxon>Dothideomycetes incertae sedis</taxon>
        <taxon>Botryosphaeriales</taxon>
        <taxon>Phyllostictaceae</taxon>
        <taxon>Phyllosticta</taxon>
    </lineage>
</organism>
<feature type="region of interest" description="Disordered" evidence="2">
    <location>
        <begin position="392"/>
        <end position="412"/>
    </location>
</feature>
<feature type="region of interest" description="Disordered" evidence="2">
    <location>
        <begin position="281"/>
        <end position="380"/>
    </location>
</feature>
<sequence length="412" mass="43846">MANPNPPLNPLDALQASFNAALLEVAYTMKNHARPDLNHIACSNANPQNLPGPKYTNPALTLHLDRFHVSLDELERELFRAQAVMRRDVAVHRVAREAREAEEARVAAEEAQKQKMALKEKEEQEKKAAAAAQSKAAAAAAAASAPAATHSSANQDQDVTMTGTDAFTALPSTAAHTAANPRMLPNQHIPKPLAVETNATSNAQTSGAPETAETTTDNDDLFGRSPTTAGLNNNDLDSMFEDLTNDQDNGGGDSGGNDVFGDSQQGEIDFALLPGLESYANIDSGGDKQQGKSGKADDAGAKKQDESSGDMFDFGLGSTDESQSQNQGQQQQQQNMTNQGQAQQNNAANQEQKKDDNQQQQPQDVDAFNPDAYAGDSSFDDMFNYADFDLGGDTGGGDGTGDTAFDDDFFNI</sequence>
<dbReference type="EMBL" id="JBBWRZ010000007">
    <property type="protein sequence ID" value="KAK8232239.1"/>
    <property type="molecule type" value="Genomic_DNA"/>
</dbReference>
<comment type="caution">
    <text evidence="3">The sequence shown here is derived from an EMBL/GenBank/DDBJ whole genome shotgun (WGS) entry which is preliminary data.</text>
</comment>
<feature type="compositionally biased region" description="Basic and acidic residues" evidence="2">
    <location>
        <begin position="285"/>
        <end position="306"/>
    </location>
</feature>